<organism evidence="2 3">
    <name type="scientific">Thermococcus celer Vu 13 = JCM 8558</name>
    <dbReference type="NCBI Taxonomy" id="1293037"/>
    <lineage>
        <taxon>Archaea</taxon>
        <taxon>Methanobacteriati</taxon>
        <taxon>Methanobacteriota</taxon>
        <taxon>Thermococci</taxon>
        <taxon>Thermococcales</taxon>
        <taxon>Thermococcaceae</taxon>
        <taxon>Thermococcus</taxon>
    </lineage>
</organism>
<evidence type="ECO:0000256" key="1">
    <source>
        <dbReference type="SAM" id="MobiDB-lite"/>
    </source>
</evidence>
<dbReference type="Pfam" id="PF17164">
    <property type="entry name" value="DUF5122"/>
    <property type="match status" value="4"/>
</dbReference>
<sequence length="493" mass="51711">MRKSTPFVLVTLLVFLALALPGATAGELNYWAKLYGGESYDSPWAVAVAPNGDVVIGGYTQNFGAGDGDAWILRLDKNGAVRWQKTCGGGMWDEVEGLAVSPDGDIVAAGWTRSFGEADHALLLRLDGDGNVKWQRIYGEKYAYYANAVALTPDGDIVVAGSTNSPSGGGTTDVWVARLDPDGNIRWQKVYGGRDNDVAWAVAVAPNGDIVVAGGTTNFGAGYYDFWVLRLDPEGNLKWGKAYGKEDFDEAYSIAIAPDGGIIVGGVSEEDSFNDALIMKLDGNGSVEWAKALGVEGYDNDATSLVITKNGDVLVSGSYLFLLSPDGKLKWAKRGYWNFAPDPDVIAWTDVKMAPDGSVALVAPGTDGLVVARFDVATASAYSEKEGWHDAGLKIHDAHPAVTPASGPAGEGTAGAGEVGCEVHDTSVNLKTIWKPSTSSTPSSTTPTQSQTGEESTNPPQSQTGGGSGICGPGFVGLLALVPLAVRRKGHRD</sequence>
<dbReference type="OrthoDB" id="98274at2157"/>
<protein>
    <submittedName>
        <fullName evidence="2">Uncharacterized protein</fullName>
    </submittedName>
</protein>
<dbReference type="AlphaFoldDB" id="A0A218P1G4"/>
<name>A0A218P1G4_THECE</name>
<dbReference type="GeneID" id="33323876"/>
<feature type="compositionally biased region" description="Low complexity" evidence="1">
    <location>
        <begin position="436"/>
        <end position="452"/>
    </location>
</feature>
<evidence type="ECO:0000313" key="2">
    <source>
        <dbReference type="EMBL" id="ASI98769.1"/>
    </source>
</evidence>
<accession>A0A218P1G4</accession>
<dbReference type="PANTHER" id="PTHR42754">
    <property type="entry name" value="ENDOGLUCANASE"/>
    <property type="match status" value="1"/>
</dbReference>
<dbReference type="PANTHER" id="PTHR42754:SF1">
    <property type="entry name" value="LIPOPROTEIN"/>
    <property type="match status" value="1"/>
</dbReference>
<feature type="compositionally biased region" description="Polar residues" evidence="1">
    <location>
        <begin position="453"/>
        <end position="463"/>
    </location>
</feature>
<keyword evidence="3" id="KW-1185">Reference proteome</keyword>
<evidence type="ECO:0000313" key="3">
    <source>
        <dbReference type="Proteomes" id="UP000197156"/>
    </source>
</evidence>
<dbReference type="NCBIfam" id="TIGR02608">
    <property type="entry name" value="delta_60_rpt"/>
    <property type="match status" value="5"/>
</dbReference>
<dbReference type="InterPro" id="IPR013431">
    <property type="entry name" value="Delta_60_rpt"/>
</dbReference>
<feature type="region of interest" description="Disordered" evidence="1">
    <location>
        <begin position="399"/>
        <end position="419"/>
    </location>
</feature>
<proteinExistence type="predicted"/>
<dbReference type="SUPFAM" id="SSF101898">
    <property type="entry name" value="NHL repeat"/>
    <property type="match status" value="1"/>
</dbReference>
<gene>
    <name evidence="2" type="ORF">A3L02_03925</name>
</gene>
<reference evidence="2 3" key="1">
    <citation type="submission" date="2016-03" db="EMBL/GenBank/DDBJ databases">
        <title>Complete genome sequence of Thermococcus celer.</title>
        <authorList>
            <person name="Oger P.M."/>
        </authorList>
    </citation>
    <scope>NUCLEOTIDE SEQUENCE [LARGE SCALE GENOMIC DNA]</scope>
    <source>
        <strain evidence="2 3">Vu 13</strain>
    </source>
</reference>
<feature type="region of interest" description="Disordered" evidence="1">
    <location>
        <begin position="432"/>
        <end position="470"/>
    </location>
</feature>
<dbReference type="RefSeq" id="WP_088862726.1">
    <property type="nucleotide sequence ID" value="NZ_CP014854.1"/>
</dbReference>
<dbReference type="Gene3D" id="2.80.10.50">
    <property type="match status" value="2"/>
</dbReference>
<dbReference type="KEGG" id="tce:A3L02_03925"/>
<dbReference type="EMBL" id="CP014854">
    <property type="protein sequence ID" value="ASI98769.1"/>
    <property type="molecule type" value="Genomic_DNA"/>
</dbReference>
<dbReference type="Proteomes" id="UP000197156">
    <property type="component" value="Chromosome"/>
</dbReference>
<feature type="compositionally biased region" description="Gly residues" evidence="1">
    <location>
        <begin position="409"/>
        <end position="418"/>
    </location>
</feature>